<accession>M3BR63</accession>
<dbReference type="RefSeq" id="XP_016756734.1">
    <property type="nucleotide sequence ID" value="XM_016907317.1"/>
</dbReference>
<proteinExistence type="inferred from homology"/>
<dbReference type="GO" id="GO:0055088">
    <property type="term" value="P:lipid homeostasis"/>
    <property type="evidence" value="ECO:0007669"/>
    <property type="project" value="EnsemblFungi"/>
</dbReference>
<name>M3BR63_SPHMS</name>
<gene>
    <name evidence="3" type="ORF">SEPMUDRAFT_152233</name>
</gene>
<dbReference type="PANTHER" id="PTHR43173">
    <property type="entry name" value="ABC1 FAMILY PROTEIN"/>
    <property type="match status" value="1"/>
</dbReference>
<feature type="domain" description="ABC1 atypical kinase-like" evidence="2">
    <location>
        <begin position="200"/>
        <end position="451"/>
    </location>
</feature>
<dbReference type="OrthoDB" id="427480at2759"/>
<dbReference type="InterPro" id="IPR051130">
    <property type="entry name" value="Mito_struct-func_regulator"/>
</dbReference>
<evidence type="ECO:0000259" key="2">
    <source>
        <dbReference type="Pfam" id="PF03109"/>
    </source>
</evidence>
<dbReference type="CDD" id="cd13969">
    <property type="entry name" value="ADCK1-like"/>
    <property type="match status" value="1"/>
</dbReference>
<dbReference type="InterPro" id="IPR011009">
    <property type="entry name" value="Kinase-like_dom_sf"/>
</dbReference>
<evidence type="ECO:0000313" key="4">
    <source>
        <dbReference type="Proteomes" id="UP000016931"/>
    </source>
</evidence>
<dbReference type="SUPFAM" id="SSF56112">
    <property type="entry name" value="Protein kinase-like (PK-like)"/>
    <property type="match status" value="1"/>
</dbReference>
<evidence type="ECO:0000256" key="1">
    <source>
        <dbReference type="ARBA" id="ARBA00009670"/>
    </source>
</evidence>
<evidence type="ECO:0000313" key="3">
    <source>
        <dbReference type="EMBL" id="EMF08613.1"/>
    </source>
</evidence>
<dbReference type="PANTHER" id="PTHR43173:SF19">
    <property type="entry name" value="AARF DOMAIN-CONTAINING PROTEIN KINASE 1"/>
    <property type="match status" value="1"/>
</dbReference>
<reference evidence="3 4" key="1">
    <citation type="journal article" date="2012" name="PLoS Pathog.">
        <title>Diverse lifestyles and strategies of plant pathogenesis encoded in the genomes of eighteen Dothideomycetes fungi.</title>
        <authorList>
            <person name="Ohm R.A."/>
            <person name="Feau N."/>
            <person name="Henrissat B."/>
            <person name="Schoch C.L."/>
            <person name="Horwitz B.A."/>
            <person name="Barry K.W."/>
            <person name="Condon B.J."/>
            <person name="Copeland A.C."/>
            <person name="Dhillon B."/>
            <person name="Glaser F."/>
            <person name="Hesse C.N."/>
            <person name="Kosti I."/>
            <person name="LaButti K."/>
            <person name="Lindquist E.A."/>
            <person name="Lucas S."/>
            <person name="Salamov A.A."/>
            <person name="Bradshaw R.E."/>
            <person name="Ciuffetti L."/>
            <person name="Hamelin R.C."/>
            <person name="Kema G.H.J."/>
            <person name="Lawrence C."/>
            <person name="Scott J.A."/>
            <person name="Spatafora J.W."/>
            <person name="Turgeon B.G."/>
            <person name="de Wit P.J.G.M."/>
            <person name="Zhong S."/>
            <person name="Goodwin S.B."/>
            <person name="Grigoriev I.V."/>
        </authorList>
    </citation>
    <scope>NUCLEOTIDE SEQUENCE [LARGE SCALE GENOMIC DNA]</scope>
    <source>
        <strain evidence="3 4">SO2202</strain>
    </source>
</reference>
<dbReference type="EMBL" id="KB456271">
    <property type="protein sequence ID" value="EMF08613.1"/>
    <property type="molecule type" value="Genomic_DNA"/>
</dbReference>
<dbReference type="Proteomes" id="UP000016931">
    <property type="component" value="Unassembled WGS sequence"/>
</dbReference>
<keyword evidence="3" id="KW-0830">Ubiquinone</keyword>
<protein>
    <submittedName>
        <fullName evidence="3">Ubiquinone biosynthesis protein</fullName>
    </submittedName>
</protein>
<dbReference type="Pfam" id="PF03109">
    <property type="entry name" value="ABC1"/>
    <property type="match status" value="1"/>
</dbReference>
<dbReference type="AlphaFoldDB" id="M3BR63"/>
<dbReference type="GO" id="GO:0007005">
    <property type="term" value="P:mitochondrion organization"/>
    <property type="evidence" value="ECO:0007669"/>
    <property type="project" value="EnsemblFungi"/>
</dbReference>
<sequence>MRAVSSSLPLRSAVTSLIRPPAAWTCRECLLSASRSRPRASIVTSIREQVAQPGIASFSTSRRVAAQASGRAWRERIQDRIYDPKERRRVAIAATVIFLTGSAALAFSEQARHVYIGAERCGRVAICLVLCIRDYRNILKREDWDDPEFQKDISACHKRCALRTLKAMEKNGSIFIKLGQHLTSLNYLLPHEWCDTFIPLQDKCPVSSYGSIEDMVYQDTGRKLEDYFSEFAAEPVGAASLAQVHIARLKDTGEKVAVKVQHPSLDEWASLDMWLTTNTFRTLRYWFPEYDLTWLSDEMEVSLPQELDFRQEGKNAMRTKEYFSKIKNTPLIVPEVRWAERRVLVMEYITGHRPDDLAYLDANGISRDEVAAALAKIFNEMIFGKDAPLHCDPHGGNMAIRLNPNKRKPYNFDIILYDHGLYRDIPDHLRKAYAHMWLAVLDTDIPNMRKYAYEIAGIGDDDFPIFASAVTGRDYGVVERGVAVEQRNDEEKRSLTEQMGQDLVEKIVGLLGKVPRVILLILKTNDLTRSLDENLHTTQGPMRSFMILARYAARCVWEEQCESVQGSVLWPSNLVRLSGALFEYTKVALKLRLYEYYLFVRGTLGLQNPVSPVGMQRS</sequence>
<dbReference type="GO" id="GO:0005743">
    <property type="term" value="C:mitochondrial inner membrane"/>
    <property type="evidence" value="ECO:0007669"/>
    <property type="project" value="EnsemblFungi"/>
</dbReference>
<dbReference type="GeneID" id="27904454"/>
<dbReference type="STRING" id="692275.M3BR63"/>
<dbReference type="InterPro" id="IPR045307">
    <property type="entry name" value="ADCK1_dom"/>
</dbReference>
<dbReference type="HOGENOM" id="CLU_006533_2_5_1"/>
<dbReference type="OMA" id="KVQYPWI"/>
<dbReference type="eggNOG" id="KOG1235">
    <property type="taxonomic scope" value="Eukaryota"/>
</dbReference>
<comment type="similarity">
    <text evidence="1">Belongs to the protein kinase superfamily. ADCK protein kinase family.</text>
</comment>
<keyword evidence="4" id="KW-1185">Reference proteome</keyword>
<dbReference type="InterPro" id="IPR004147">
    <property type="entry name" value="ABC1_dom"/>
</dbReference>
<organism evidence="3 4">
    <name type="scientific">Sphaerulina musiva (strain SO2202)</name>
    <name type="common">Poplar stem canker fungus</name>
    <name type="synonym">Septoria musiva</name>
    <dbReference type="NCBI Taxonomy" id="692275"/>
    <lineage>
        <taxon>Eukaryota</taxon>
        <taxon>Fungi</taxon>
        <taxon>Dikarya</taxon>
        <taxon>Ascomycota</taxon>
        <taxon>Pezizomycotina</taxon>
        <taxon>Dothideomycetes</taxon>
        <taxon>Dothideomycetidae</taxon>
        <taxon>Mycosphaerellales</taxon>
        <taxon>Mycosphaerellaceae</taxon>
        <taxon>Sphaerulina</taxon>
    </lineage>
</organism>